<dbReference type="EMBL" id="HBGF01040883">
    <property type="protein sequence ID" value="CAD9140443.1"/>
    <property type="molecule type" value="Transcribed_RNA"/>
</dbReference>
<name>A0A7S1QJ50_NEODS</name>
<protein>
    <submittedName>
        <fullName evidence="1">Uncharacterized protein</fullName>
    </submittedName>
</protein>
<gene>
    <name evidence="1" type="ORF">NDES1114_LOCUS27385</name>
</gene>
<evidence type="ECO:0000313" key="1">
    <source>
        <dbReference type="EMBL" id="CAD9140443.1"/>
    </source>
</evidence>
<dbReference type="InterPro" id="IPR032675">
    <property type="entry name" value="LRR_dom_sf"/>
</dbReference>
<dbReference type="SUPFAM" id="SSF52058">
    <property type="entry name" value="L domain-like"/>
    <property type="match status" value="1"/>
</dbReference>
<organism evidence="1">
    <name type="scientific">Neobodo designis</name>
    <name type="common">Flagellated protozoan</name>
    <name type="synonym">Bodo designis</name>
    <dbReference type="NCBI Taxonomy" id="312471"/>
    <lineage>
        <taxon>Eukaryota</taxon>
        <taxon>Discoba</taxon>
        <taxon>Euglenozoa</taxon>
        <taxon>Kinetoplastea</taxon>
        <taxon>Metakinetoplastina</taxon>
        <taxon>Neobodonida</taxon>
        <taxon>Neobodo</taxon>
    </lineage>
</organism>
<reference evidence="1" key="1">
    <citation type="submission" date="2021-01" db="EMBL/GenBank/DDBJ databases">
        <authorList>
            <person name="Corre E."/>
            <person name="Pelletier E."/>
            <person name="Niang G."/>
            <person name="Scheremetjew M."/>
            <person name="Finn R."/>
            <person name="Kale V."/>
            <person name="Holt S."/>
            <person name="Cochrane G."/>
            <person name="Meng A."/>
            <person name="Brown T."/>
            <person name="Cohen L."/>
        </authorList>
    </citation>
    <scope>NUCLEOTIDE SEQUENCE</scope>
    <source>
        <strain evidence="1">CCAP 1951/1</strain>
    </source>
</reference>
<sequence>MSVDLSAGLQHVERIGAQMCLQLDNVSRVDLSGLVGVKAIGPLFLSGCPSLQRVETNAVGLAQVETIGANLLYDCPLLAYVDLSPLEKLRALGPGALQRCPMLAEVATGATRLRTIPVPDSDRIGGVVVLDDEALDERPTGGPKRTVLCAVSTKAEPDNQG</sequence>
<proteinExistence type="predicted"/>
<dbReference type="Gene3D" id="3.80.10.10">
    <property type="entry name" value="Ribonuclease Inhibitor"/>
    <property type="match status" value="1"/>
</dbReference>
<dbReference type="AlphaFoldDB" id="A0A7S1QJ50"/>
<accession>A0A7S1QJ50</accession>